<keyword evidence="1" id="KW-1133">Transmembrane helix</keyword>
<evidence type="ECO:0000313" key="3">
    <source>
        <dbReference type="Proteomes" id="UP000094197"/>
    </source>
</evidence>
<proteinExistence type="predicted"/>
<dbReference type="Proteomes" id="UP000094197">
    <property type="component" value="Chromosome 1"/>
</dbReference>
<dbReference type="AlphaFoldDB" id="A0A1D7UYG5"/>
<evidence type="ECO:0000313" key="2">
    <source>
        <dbReference type="EMBL" id="AOP34633.1"/>
    </source>
</evidence>
<name>A0A1D7UYG5_9LEPT</name>
<keyword evidence="3" id="KW-1185">Reference proteome</keyword>
<protein>
    <submittedName>
        <fullName evidence="2">Uncharacterized protein</fullName>
    </submittedName>
</protein>
<keyword evidence="1" id="KW-0812">Transmembrane</keyword>
<keyword evidence="1" id="KW-0472">Membrane</keyword>
<organism evidence="2 3">
    <name type="scientific">Leptospira tipperaryensis</name>
    <dbReference type="NCBI Taxonomy" id="2564040"/>
    <lineage>
        <taxon>Bacteria</taxon>
        <taxon>Pseudomonadati</taxon>
        <taxon>Spirochaetota</taxon>
        <taxon>Spirochaetia</taxon>
        <taxon>Leptospirales</taxon>
        <taxon>Leptospiraceae</taxon>
        <taxon>Leptospira</taxon>
    </lineage>
</organism>
<dbReference type="KEGG" id="laj:A0128_12700"/>
<reference evidence="2 3" key="1">
    <citation type="submission" date="2016-04" db="EMBL/GenBank/DDBJ databases">
        <title>Complete genome seqeunce of Leptospira alstonii serovar Room22.</title>
        <authorList>
            <person name="Nally J.E."/>
            <person name="Bayles D.O."/>
            <person name="Hurley D."/>
            <person name="Fanning S."/>
            <person name="McMahon B.J."/>
            <person name="Arent Z."/>
        </authorList>
    </citation>
    <scope>NUCLEOTIDE SEQUENCE [LARGE SCALE GENOMIC DNA]</scope>
    <source>
        <strain evidence="2 3">GWTS #1</strain>
    </source>
</reference>
<feature type="transmembrane region" description="Helical" evidence="1">
    <location>
        <begin position="9"/>
        <end position="27"/>
    </location>
</feature>
<sequence length="70" mass="8449">MRFPSIDQIFNWCVDVLIFWAKIFGITYNEINVYIFCVIWPIFNLILIGFVFFLLRANCKLRAELLKKRT</sequence>
<evidence type="ECO:0000256" key="1">
    <source>
        <dbReference type="SAM" id="Phobius"/>
    </source>
</evidence>
<dbReference type="RefSeq" id="WP_069607858.1">
    <property type="nucleotide sequence ID" value="NZ_CP015217.1"/>
</dbReference>
<gene>
    <name evidence="2" type="ORF">A0128_12700</name>
</gene>
<accession>A0A1D7UYG5</accession>
<feature type="transmembrane region" description="Helical" evidence="1">
    <location>
        <begin position="33"/>
        <end position="55"/>
    </location>
</feature>
<dbReference type="EMBL" id="CP015217">
    <property type="protein sequence ID" value="AOP34633.1"/>
    <property type="molecule type" value="Genomic_DNA"/>
</dbReference>
<dbReference type="OrthoDB" id="7364126at2"/>